<evidence type="ECO:0000313" key="5">
    <source>
        <dbReference type="Proteomes" id="UP000702952"/>
    </source>
</evidence>
<sequence>MKNVTRSMPVAPIAALLATSAPEALSSPVRNQADFADVLNKVKSAVTDMNSSLSERYDRLEERIEQVSTRQSDVEQSVAGRQRRGGGGGAASMSWGETVVHSSGYKDFVSSSCKGSQRIPVENALISVGTSGGALVRPDRISDGVMLPRRRLTIRALLGAGSTGSNLVEYFKEKTFVNNAGMVAETTEKPESELTYELASALVRTIAHWVPASRQLMDDAPQLQTLVDSSLRYGLALKEEQQFLFGDGQGQNLHGMMPQATAFDIDRVDINATTGGDPVKYTRLDVLRDAAGQAAEADLPSSGIILNTRDFWNLLGIKDGDGNYILPVDTADIWGLPVVYTNAMPVGQFLVGAFETATQIFDRMQPEVLVSSEDRDNFIKNMLTIRGESRLAFAVKRAAALIKGDFSTIIAALRD</sequence>
<dbReference type="AlphaFoldDB" id="A0AA44J7A5"/>
<feature type="region of interest" description="Disordered" evidence="2">
    <location>
        <begin position="66"/>
        <end position="93"/>
    </location>
</feature>
<reference evidence="4" key="1">
    <citation type="journal article" date="2020" name="Science">
        <title>Unexpected conservation and global transmission of agrobacterial virulence plasmids.</title>
        <authorList>
            <person name="Weisberg A.J."/>
            <person name="Davis E.W. 2nd"/>
            <person name="Tabima J."/>
            <person name="Belcher M.S."/>
            <person name="Miller M."/>
            <person name="Kuo C.H."/>
            <person name="Loper J.E."/>
            <person name="Grunwald N.J."/>
            <person name="Putnam M.L."/>
            <person name="Chang J.H."/>
        </authorList>
    </citation>
    <scope>NUCLEOTIDE SEQUENCE</scope>
    <source>
        <strain evidence="4">17-1853-1a</strain>
    </source>
</reference>
<evidence type="ECO:0000259" key="3">
    <source>
        <dbReference type="Pfam" id="PF05065"/>
    </source>
</evidence>
<accession>A0AA44J7A5</accession>
<dbReference type="RefSeq" id="WP_174019177.1">
    <property type="nucleotide sequence ID" value="NZ_JAAMAW010000006.1"/>
</dbReference>
<dbReference type="InterPro" id="IPR054612">
    <property type="entry name" value="Phage_capsid-like_C"/>
</dbReference>
<evidence type="ECO:0000256" key="2">
    <source>
        <dbReference type="SAM" id="MobiDB-lite"/>
    </source>
</evidence>
<dbReference type="SUPFAM" id="SSF56563">
    <property type="entry name" value="Major capsid protein gp5"/>
    <property type="match status" value="1"/>
</dbReference>
<protein>
    <submittedName>
        <fullName evidence="4">Phage major capsid protein</fullName>
    </submittedName>
</protein>
<dbReference type="Gene3D" id="3.30.2400.10">
    <property type="entry name" value="Major capsid protein gp5"/>
    <property type="match status" value="1"/>
</dbReference>
<gene>
    <name evidence="4" type="ORF">G6M46_04395</name>
</gene>
<proteinExistence type="predicted"/>
<comment type="caution">
    <text evidence="4">The sequence shown here is derived from an EMBL/GenBank/DDBJ whole genome shotgun (WGS) entry which is preliminary data.</text>
</comment>
<organism evidence="4 5">
    <name type="scientific">Agrobacterium tumefaciens</name>
    <dbReference type="NCBI Taxonomy" id="358"/>
    <lineage>
        <taxon>Bacteria</taxon>
        <taxon>Pseudomonadati</taxon>
        <taxon>Pseudomonadota</taxon>
        <taxon>Alphaproteobacteria</taxon>
        <taxon>Hyphomicrobiales</taxon>
        <taxon>Rhizobiaceae</taxon>
        <taxon>Rhizobium/Agrobacterium group</taxon>
        <taxon>Agrobacterium</taxon>
        <taxon>Agrobacterium tumefaciens complex</taxon>
    </lineage>
</organism>
<comment type="subcellular location">
    <subcellularLocation>
        <location evidence="1">Virion</location>
    </subcellularLocation>
</comment>
<dbReference type="NCBIfam" id="TIGR01554">
    <property type="entry name" value="major_cap_HK97"/>
    <property type="match status" value="1"/>
</dbReference>
<feature type="domain" description="Phage capsid-like C-terminal" evidence="3">
    <location>
        <begin position="132"/>
        <end position="406"/>
    </location>
</feature>
<dbReference type="InterPro" id="IPR024455">
    <property type="entry name" value="Phage_capsid"/>
</dbReference>
<evidence type="ECO:0000313" key="4">
    <source>
        <dbReference type="EMBL" id="NTC27400.1"/>
    </source>
</evidence>
<dbReference type="Proteomes" id="UP000702952">
    <property type="component" value="Unassembled WGS sequence"/>
</dbReference>
<name>A0AA44J7A5_AGRTU</name>
<evidence type="ECO:0000256" key="1">
    <source>
        <dbReference type="ARBA" id="ARBA00004328"/>
    </source>
</evidence>
<feature type="compositionally biased region" description="Polar residues" evidence="2">
    <location>
        <begin position="66"/>
        <end position="75"/>
    </location>
</feature>
<dbReference type="EMBL" id="JAAMAY010000005">
    <property type="protein sequence ID" value="NTC27400.1"/>
    <property type="molecule type" value="Genomic_DNA"/>
</dbReference>
<dbReference type="Pfam" id="PF05065">
    <property type="entry name" value="Phage_capsid"/>
    <property type="match status" value="1"/>
</dbReference>
<dbReference type="Gene3D" id="3.30.2320.10">
    <property type="entry name" value="hypothetical protein PF0899 domain"/>
    <property type="match status" value="1"/>
</dbReference>